<dbReference type="PROSITE" id="PS01184">
    <property type="entry name" value="UBIE_2"/>
    <property type="match status" value="1"/>
</dbReference>
<dbReference type="InterPro" id="IPR004033">
    <property type="entry name" value="UbiE/COQ5_MeTrFase"/>
</dbReference>
<dbReference type="GO" id="GO:0031314">
    <property type="term" value="C:extrinsic component of mitochondrial inner membrane"/>
    <property type="evidence" value="ECO:0007669"/>
    <property type="project" value="UniProtKB-UniRule"/>
</dbReference>
<feature type="binding site" evidence="4">
    <location>
        <begin position="165"/>
        <end position="166"/>
    </location>
    <ligand>
        <name>S-adenosyl-L-methionine</name>
        <dbReference type="ChEBI" id="CHEBI:59789"/>
    </ligand>
</feature>
<gene>
    <name evidence="4" type="primary">COQ5</name>
    <name evidence="5" type="ORF">HYPSUDRAFT_39218</name>
</gene>
<dbReference type="Gene3D" id="3.40.50.150">
    <property type="entry name" value="Vaccinia Virus protein VP39"/>
    <property type="match status" value="1"/>
</dbReference>
<keyword evidence="4" id="KW-0831">Ubiquinone biosynthesis</keyword>
<accession>A0A0D2P5U8</accession>
<dbReference type="EMBL" id="KN817539">
    <property type="protein sequence ID" value="KJA24076.1"/>
    <property type="molecule type" value="Genomic_DNA"/>
</dbReference>
<comment type="pathway">
    <text evidence="4">Cofactor biosynthesis; ubiquinone biosynthesis.</text>
</comment>
<feature type="binding site" evidence="4">
    <location>
        <position position="135"/>
    </location>
    <ligand>
        <name>S-adenosyl-L-methionine</name>
        <dbReference type="ChEBI" id="CHEBI:59789"/>
    </ligand>
</feature>
<dbReference type="GO" id="GO:0008425">
    <property type="term" value="F:2-methoxy-6-polyprenyl-1,4-benzoquinol methyltransferase activity"/>
    <property type="evidence" value="ECO:0007669"/>
    <property type="project" value="UniProtKB-UniRule"/>
</dbReference>
<protein>
    <recommendedName>
        <fullName evidence="4">2-methoxy-6-polyprenyl-1,4-benzoquinol methylase, mitochondrial</fullName>
        <ecNumber evidence="4">2.1.1.201</ecNumber>
    </recommendedName>
    <alternativeName>
        <fullName evidence="4">Ubiquinone biosynthesis methyltransferase COQ5</fullName>
    </alternativeName>
</protein>
<comment type="subcellular location">
    <subcellularLocation>
        <location evidence="4">Mitochondrion inner membrane</location>
        <topology evidence="4">Peripheral membrane protein</topology>
        <orientation evidence="4">Matrix side</orientation>
    </subcellularLocation>
</comment>
<evidence type="ECO:0000256" key="3">
    <source>
        <dbReference type="ARBA" id="ARBA00022691"/>
    </source>
</evidence>
<comment type="catalytic activity">
    <reaction evidence="4">
        <text>a 2-methoxy-6-(all-trans-polyprenyl)benzene-1,4-diol + S-adenosyl-L-methionine = a 5-methoxy-2-methyl-3-(all-trans-polyprenyl)benzene-1,4-diol + S-adenosyl-L-homocysteine + H(+)</text>
        <dbReference type="Rhea" id="RHEA:28286"/>
        <dbReference type="Rhea" id="RHEA-COMP:10858"/>
        <dbReference type="Rhea" id="RHEA-COMP:10859"/>
        <dbReference type="ChEBI" id="CHEBI:15378"/>
        <dbReference type="ChEBI" id="CHEBI:57856"/>
        <dbReference type="ChEBI" id="CHEBI:59789"/>
        <dbReference type="ChEBI" id="CHEBI:84166"/>
        <dbReference type="ChEBI" id="CHEBI:84167"/>
        <dbReference type="EC" id="2.1.1.201"/>
    </reaction>
</comment>
<keyword evidence="4" id="KW-0472">Membrane</keyword>
<comment type="subunit">
    <text evidence="4">Component of a multi-subunit COQ enzyme complex, composed of at least COQ3, COQ4, COQ5, COQ6, COQ7 and COQ9.</text>
</comment>
<comment type="function">
    <text evidence="4">Methyltransferase required for the conversion of 2-polyprenyl-6-methoxy-1,4-benzoquinol (DDMQH2) to 2-polyprenyl-3-methyl-6-methoxy-1,4-benzoquinol (DMQH2).</text>
</comment>
<feature type="binding site" evidence="4">
    <location>
        <position position="109"/>
    </location>
    <ligand>
        <name>S-adenosyl-L-methionine</name>
        <dbReference type="ChEBI" id="CHEBI:59789"/>
    </ligand>
</feature>
<evidence type="ECO:0000313" key="5">
    <source>
        <dbReference type="EMBL" id="KJA24076.1"/>
    </source>
</evidence>
<evidence type="ECO:0000256" key="1">
    <source>
        <dbReference type="ARBA" id="ARBA00022603"/>
    </source>
</evidence>
<reference evidence="6" key="1">
    <citation type="submission" date="2014-04" db="EMBL/GenBank/DDBJ databases">
        <title>Evolutionary Origins and Diversification of the Mycorrhizal Mutualists.</title>
        <authorList>
            <consortium name="DOE Joint Genome Institute"/>
            <consortium name="Mycorrhizal Genomics Consortium"/>
            <person name="Kohler A."/>
            <person name="Kuo A."/>
            <person name="Nagy L.G."/>
            <person name="Floudas D."/>
            <person name="Copeland A."/>
            <person name="Barry K.W."/>
            <person name="Cichocki N."/>
            <person name="Veneault-Fourrey C."/>
            <person name="LaButti K."/>
            <person name="Lindquist E.A."/>
            <person name="Lipzen A."/>
            <person name="Lundell T."/>
            <person name="Morin E."/>
            <person name="Murat C."/>
            <person name="Riley R."/>
            <person name="Ohm R."/>
            <person name="Sun H."/>
            <person name="Tunlid A."/>
            <person name="Henrissat B."/>
            <person name="Grigoriev I.V."/>
            <person name="Hibbett D.S."/>
            <person name="Martin F."/>
        </authorList>
    </citation>
    <scope>NUCLEOTIDE SEQUENCE [LARGE SCALE GENOMIC DNA]</scope>
    <source>
        <strain evidence="6">FD-334 SS-4</strain>
    </source>
</reference>
<comment type="similarity">
    <text evidence="4">Belongs to the class I-like SAM-binding methyltransferase superfamily. MenG/UbiE family.</text>
</comment>
<dbReference type="STRING" id="945553.A0A0D2P5U8"/>
<evidence type="ECO:0000313" key="6">
    <source>
        <dbReference type="Proteomes" id="UP000054270"/>
    </source>
</evidence>
<evidence type="ECO:0000256" key="2">
    <source>
        <dbReference type="ARBA" id="ARBA00022679"/>
    </source>
</evidence>
<dbReference type="InterPro" id="IPR029063">
    <property type="entry name" value="SAM-dependent_MTases_sf"/>
</dbReference>
<keyword evidence="4" id="KW-0999">Mitochondrion inner membrane</keyword>
<dbReference type="PANTHER" id="PTHR43591">
    <property type="entry name" value="METHYLTRANSFERASE"/>
    <property type="match status" value="1"/>
</dbReference>
<dbReference type="UniPathway" id="UPA00232"/>
<keyword evidence="2 4" id="KW-0808">Transferase</keyword>
<comment type="caution">
    <text evidence="4">Lacks conserved residue(s) required for the propagation of feature annotation.</text>
</comment>
<dbReference type="PROSITE" id="PS51608">
    <property type="entry name" value="SAM_MT_UBIE"/>
    <property type="match status" value="1"/>
</dbReference>
<dbReference type="NCBIfam" id="TIGR01934">
    <property type="entry name" value="MenG_MenH_UbiE"/>
    <property type="match status" value="1"/>
</dbReference>
<keyword evidence="1 4" id="KW-0489">Methyltransferase</keyword>
<dbReference type="HAMAP" id="MF_01813">
    <property type="entry name" value="MenG_UbiE_methyltr"/>
    <property type="match status" value="1"/>
</dbReference>
<dbReference type="AlphaFoldDB" id="A0A0D2P5U8"/>
<dbReference type="PANTHER" id="PTHR43591:SF24">
    <property type="entry name" value="2-METHOXY-6-POLYPRENYL-1,4-BENZOQUINOL METHYLASE, MITOCHONDRIAL"/>
    <property type="match status" value="1"/>
</dbReference>
<dbReference type="GO" id="GO:0032259">
    <property type="term" value="P:methylation"/>
    <property type="evidence" value="ECO:0007669"/>
    <property type="project" value="UniProtKB-KW"/>
</dbReference>
<dbReference type="Proteomes" id="UP000054270">
    <property type="component" value="Unassembled WGS sequence"/>
</dbReference>
<sequence>MQTLNRSNRCLKLRSIQSLVRLNHTKSTSNTPLEDSHSARTTSFGFRTVPEDLKESLVKNVFDSVASKYDLMNDATSFGVHRLWKDTLVSSLRPGRRGPMKCIDVGGGTGDIALRILDYAKDNHYDRETTVEVVDINAQMLKEGYKRFKQTMYHNTPQISFHEANAQDLGSEKFKDNSYDLYTIAFCIRNCTDISAVLKEAHRVLKPGGTFACLEFSRVSNPLLETLYDQYSFTVIPMMGTILAGDRDSYQYLVESIRKFPPQPQFAQMIRDVGFTTGKDVDGGAWVNQWGGIACIHTGVKL</sequence>
<dbReference type="SUPFAM" id="SSF53335">
    <property type="entry name" value="S-adenosyl-L-methionine-dependent methyltransferases"/>
    <property type="match status" value="1"/>
</dbReference>
<dbReference type="OMA" id="MNDVMSM"/>
<keyword evidence="3 4" id="KW-0949">S-adenosyl-L-methionine</keyword>
<dbReference type="OrthoDB" id="6329284at2759"/>
<keyword evidence="6" id="KW-1185">Reference proteome</keyword>
<organism evidence="5 6">
    <name type="scientific">Hypholoma sublateritium (strain FD-334 SS-4)</name>
    <dbReference type="NCBI Taxonomy" id="945553"/>
    <lineage>
        <taxon>Eukaryota</taxon>
        <taxon>Fungi</taxon>
        <taxon>Dikarya</taxon>
        <taxon>Basidiomycota</taxon>
        <taxon>Agaricomycotina</taxon>
        <taxon>Agaricomycetes</taxon>
        <taxon>Agaricomycetidae</taxon>
        <taxon>Agaricales</taxon>
        <taxon>Agaricineae</taxon>
        <taxon>Strophariaceae</taxon>
        <taxon>Hypholoma</taxon>
    </lineage>
</organism>
<dbReference type="Pfam" id="PF01209">
    <property type="entry name" value="Ubie_methyltran"/>
    <property type="match status" value="1"/>
</dbReference>
<dbReference type="CDD" id="cd02440">
    <property type="entry name" value="AdoMet_MTases"/>
    <property type="match status" value="1"/>
</dbReference>
<dbReference type="EC" id="2.1.1.201" evidence="4"/>
<dbReference type="InterPro" id="IPR023576">
    <property type="entry name" value="UbiE/COQ5_MeTrFase_CS"/>
</dbReference>
<evidence type="ECO:0000256" key="4">
    <source>
        <dbReference type="HAMAP-Rule" id="MF_03191"/>
    </source>
</evidence>
<name>A0A0D2P5U8_HYPSF</name>
<keyword evidence="4" id="KW-0496">Mitochondrion</keyword>
<proteinExistence type="inferred from homology"/>